<keyword evidence="4" id="KW-0677">Repeat</keyword>
<dbReference type="OMA" id="RRITDVW"/>
<dbReference type="PROSITE" id="PS50958">
    <property type="entry name" value="SMB_2"/>
    <property type="match status" value="2"/>
</dbReference>
<dbReference type="SUPFAM" id="SSF50923">
    <property type="entry name" value="Hemopexin-like domain"/>
    <property type="match status" value="1"/>
</dbReference>
<feature type="compositionally biased region" description="Polar residues" evidence="8">
    <location>
        <begin position="227"/>
        <end position="242"/>
    </location>
</feature>
<dbReference type="Gene3D" id="2.110.10.10">
    <property type="entry name" value="Hemopexin-like domain"/>
    <property type="match status" value="1"/>
</dbReference>
<dbReference type="EMBL" id="AFYH01082596">
    <property type="status" value="NOT_ANNOTATED_CDS"/>
    <property type="molecule type" value="Genomic_DNA"/>
</dbReference>
<evidence type="ECO:0000256" key="7">
    <source>
        <dbReference type="PROSITE-ProRule" id="PRU01011"/>
    </source>
</evidence>
<dbReference type="PROSITE" id="PS51642">
    <property type="entry name" value="HEMOPEXIN_2"/>
    <property type="match status" value="1"/>
</dbReference>
<evidence type="ECO:0000259" key="9">
    <source>
        <dbReference type="PROSITE" id="PS50958"/>
    </source>
</evidence>
<feature type="compositionally biased region" description="Polar residues" evidence="8">
    <location>
        <begin position="198"/>
        <end position="209"/>
    </location>
</feature>
<feature type="compositionally biased region" description="Basic and acidic residues" evidence="8">
    <location>
        <begin position="255"/>
        <end position="265"/>
    </location>
</feature>
<dbReference type="Ensembl" id="ENSLACT00000017573.1">
    <property type="protein sequence ID" value="ENSLACP00000017445.1"/>
    <property type="gene ID" value="ENSLACG00000015365.1"/>
</dbReference>
<dbReference type="InterPro" id="IPR000585">
    <property type="entry name" value="Hemopexin-like_dom"/>
</dbReference>
<evidence type="ECO:0000256" key="4">
    <source>
        <dbReference type="ARBA" id="ARBA00022737"/>
    </source>
</evidence>
<dbReference type="STRING" id="7897.ENSLACP00000017445"/>
<dbReference type="InParanoid" id="H3B6C4"/>
<dbReference type="HOGENOM" id="CLU_008106_0_0_1"/>
<dbReference type="Gene3D" id="4.10.410.20">
    <property type="match status" value="2"/>
</dbReference>
<feature type="region of interest" description="Disordered" evidence="8">
    <location>
        <begin position="568"/>
        <end position="593"/>
    </location>
</feature>
<keyword evidence="6" id="KW-0325">Glycoprotein</keyword>
<feature type="compositionally biased region" description="Polar residues" evidence="8">
    <location>
        <begin position="145"/>
        <end position="161"/>
    </location>
</feature>
<dbReference type="SMART" id="SM00120">
    <property type="entry name" value="HX"/>
    <property type="match status" value="2"/>
</dbReference>
<dbReference type="PANTHER" id="PTHR22917:SF1">
    <property type="entry name" value="PROTEOGLYCAN 4"/>
    <property type="match status" value="1"/>
</dbReference>
<feature type="repeat" description="Hemopexin" evidence="7">
    <location>
        <begin position="821"/>
        <end position="868"/>
    </location>
</feature>
<reference evidence="11" key="1">
    <citation type="submission" date="2011-08" db="EMBL/GenBank/DDBJ databases">
        <title>The draft genome of Latimeria chalumnae.</title>
        <authorList>
            <person name="Di Palma F."/>
            <person name="Alfoldi J."/>
            <person name="Johnson J."/>
            <person name="Berlin A."/>
            <person name="Gnerre S."/>
            <person name="Jaffe D."/>
            <person name="MacCallum I."/>
            <person name="Young S."/>
            <person name="Walker B.J."/>
            <person name="Lander E."/>
            <person name="Lindblad-Toh K."/>
        </authorList>
    </citation>
    <scope>NUCLEOTIDE SEQUENCE [LARGE SCALE GENOMIC DNA]</scope>
    <source>
        <strain evidence="11">Wild caught</strain>
    </source>
</reference>
<dbReference type="SUPFAM" id="SSF90188">
    <property type="entry name" value="Somatomedin B domain"/>
    <property type="match status" value="2"/>
</dbReference>
<sequence length="1033" mass="113098">SCSGRCGETFHRTNACHCDYECILHDECCIDYRDTCTTGSSCNGRCNEEFSRGRECDCDPECDEYNKCCPDYQQFCKKTSKPNKPTSRTFTMTPGRQSTTVLLNTEVPNTDSNIAEQVLELDITSIAVIAEVSTIATSTDEETNTETLIRNNNTQAPSEMNESATSIGFSITDIPVIEEEGTSGDDFAEDILNNQPTYQLYSENSSVTTEPKEASADSETMEPSVLKDSSTIAEESKTNPVTLDTEVTEEISVEESSHGKAETEGSKYVSTDSYTSHLASVESSTISPTSSLKENSHTFVSTAEPFTLTEEPKTSPVELTTTGTKNLYRESYTSYLASIASTEVSSTGSPKESTSAFDITEEPFASHNETKTNPVIMQTEEIQSISTESYASHLTSVQSSTVSLTSSLKESTPQFISIVELSTLSEESKMSPAELATAATKGISGETYTSNLASITTTKTTLTSALEEKNSTLDEFKTSPVALQTDITKGILEEPNTSNFDPAEGSTINPTLALEKTTLLIGNTVTVEPSTSAGKPKTNSAELETGAKKDTYAEVYISHLALVASTKVSPTSDLSENTHQKESSTVHSTSSLKETSSLFDNTVEFSTLTENPETDPATVQAVGTISTFTHSGTKFSTLDKESKVSSVTIEAESKIISTEAHTTQLSVTSSTKISGREKSTLVTGANVELSTLAEVPKTNPVAQETQATTKGKLTPKSSTNKFNPENDLSMNPNGSLEKNTILDKRAKEPSILVEKFNESLSTVEIDNPNDTDLCNKRPVDGITTLQNGTMFVFRGHFFWRLNQYGQAQGYPQRIQDVWGIPSPIDTVFTRCNCEGKTFFFKGTQYWRFSNSVKDNGYPKPIFRGFAGLTGKITAALSVSAYNTRPESVYFFKQEKGGLAQQYTYRQESSKSCQKTNSGLQYSIYIHKKRLTRAARKLKINHVNEVLSSFPTMLTYPWFAGILEREISIRTYWKGFPKVIHSAVSVPNPRKPDGHDYFVVSKADRYYNINITTPSTPVASLSQSTISADWYKCP</sequence>
<dbReference type="GeneTree" id="ENSGT00530000063751"/>
<dbReference type="GO" id="GO:0005044">
    <property type="term" value="F:scavenger receptor activity"/>
    <property type="evidence" value="ECO:0007669"/>
    <property type="project" value="InterPro"/>
</dbReference>
<feature type="region of interest" description="Disordered" evidence="8">
    <location>
        <begin position="138"/>
        <end position="161"/>
    </location>
</feature>
<dbReference type="Pfam" id="PF01033">
    <property type="entry name" value="Somatomedin_B"/>
    <property type="match status" value="2"/>
</dbReference>
<feature type="region of interest" description="Disordered" evidence="8">
    <location>
        <begin position="198"/>
        <end position="269"/>
    </location>
</feature>
<keyword evidence="3" id="KW-0732">Signal</keyword>
<evidence type="ECO:0000256" key="8">
    <source>
        <dbReference type="SAM" id="MobiDB-lite"/>
    </source>
</evidence>
<dbReference type="CDD" id="cd00094">
    <property type="entry name" value="HX"/>
    <property type="match status" value="1"/>
</dbReference>
<comment type="subcellular location">
    <subcellularLocation>
        <location evidence="1">Secreted</location>
    </subcellularLocation>
</comment>
<keyword evidence="2" id="KW-0964">Secreted</keyword>
<dbReference type="Proteomes" id="UP000008672">
    <property type="component" value="Unassembled WGS sequence"/>
</dbReference>
<dbReference type="PRINTS" id="PR00022">
    <property type="entry name" value="SOMATOMEDINB"/>
</dbReference>
<dbReference type="PROSITE" id="PS00024">
    <property type="entry name" value="HEMOPEXIN"/>
    <property type="match status" value="1"/>
</dbReference>
<dbReference type="PROSITE" id="PS00524">
    <property type="entry name" value="SMB_1"/>
    <property type="match status" value="2"/>
</dbReference>
<feature type="domain" description="SMB" evidence="9">
    <location>
        <begin position="1"/>
        <end position="37"/>
    </location>
</feature>
<evidence type="ECO:0000256" key="5">
    <source>
        <dbReference type="ARBA" id="ARBA00023157"/>
    </source>
</evidence>
<keyword evidence="11" id="KW-1185">Reference proteome</keyword>
<gene>
    <name evidence="10" type="primary">PRG4B</name>
</gene>
<dbReference type="InterPro" id="IPR001212">
    <property type="entry name" value="Somatomedin_B_dom"/>
</dbReference>
<dbReference type="Pfam" id="PF00045">
    <property type="entry name" value="Hemopexin"/>
    <property type="match status" value="2"/>
</dbReference>
<evidence type="ECO:0000256" key="2">
    <source>
        <dbReference type="ARBA" id="ARBA00022525"/>
    </source>
</evidence>
<dbReference type="InterPro" id="IPR020436">
    <property type="entry name" value="SMB_chordata"/>
</dbReference>
<dbReference type="PANTHER" id="PTHR22917">
    <property type="entry name" value="HEMOPEXIN DOMAIN-CONTAINING PROTEIN"/>
    <property type="match status" value="1"/>
</dbReference>
<dbReference type="GO" id="GO:0005615">
    <property type="term" value="C:extracellular space"/>
    <property type="evidence" value="ECO:0007669"/>
    <property type="project" value="TreeGrafter"/>
</dbReference>
<dbReference type="InterPro" id="IPR036375">
    <property type="entry name" value="Hemopexin-like_dom_sf"/>
</dbReference>
<dbReference type="InterPro" id="IPR051298">
    <property type="entry name" value="Heme_transport/Cell_adhesion"/>
</dbReference>
<reference evidence="10" key="2">
    <citation type="submission" date="2025-08" db="UniProtKB">
        <authorList>
            <consortium name="Ensembl"/>
        </authorList>
    </citation>
    <scope>IDENTIFICATION</scope>
</reference>
<dbReference type="FunCoup" id="H3B6C4">
    <property type="interactions" value="39"/>
</dbReference>
<dbReference type="GO" id="GO:0030247">
    <property type="term" value="F:polysaccharide binding"/>
    <property type="evidence" value="ECO:0007669"/>
    <property type="project" value="InterPro"/>
</dbReference>
<dbReference type="AlphaFoldDB" id="H3B6C4"/>
<evidence type="ECO:0000313" key="11">
    <source>
        <dbReference type="Proteomes" id="UP000008672"/>
    </source>
</evidence>
<dbReference type="SMART" id="SM00201">
    <property type="entry name" value="SO"/>
    <property type="match status" value="2"/>
</dbReference>
<accession>H3B6C4</accession>
<dbReference type="GO" id="GO:0006955">
    <property type="term" value="P:immune response"/>
    <property type="evidence" value="ECO:0007669"/>
    <property type="project" value="InterPro"/>
</dbReference>
<feature type="domain" description="SMB" evidence="9">
    <location>
        <begin position="38"/>
        <end position="80"/>
    </location>
</feature>
<dbReference type="InterPro" id="IPR018486">
    <property type="entry name" value="Hemopexin_CS"/>
</dbReference>
<name>H3B6C4_LATCH</name>
<keyword evidence="5" id="KW-1015">Disulfide bond</keyword>
<feature type="region of interest" description="Disordered" evidence="8">
    <location>
        <begin position="697"/>
        <end position="736"/>
    </location>
</feature>
<feature type="compositionally biased region" description="Polar residues" evidence="8">
    <location>
        <begin position="700"/>
        <end position="736"/>
    </location>
</feature>
<protein>
    <recommendedName>
        <fullName evidence="9">SMB domain-containing protein</fullName>
    </recommendedName>
</protein>
<dbReference type="InterPro" id="IPR018487">
    <property type="entry name" value="Hemopexin-like_repeat"/>
</dbReference>
<dbReference type="eggNOG" id="KOG1565">
    <property type="taxonomic scope" value="Eukaryota"/>
</dbReference>
<organism evidence="10 11">
    <name type="scientific">Latimeria chalumnae</name>
    <name type="common">Coelacanth</name>
    <dbReference type="NCBI Taxonomy" id="7897"/>
    <lineage>
        <taxon>Eukaryota</taxon>
        <taxon>Metazoa</taxon>
        <taxon>Chordata</taxon>
        <taxon>Craniata</taxon>
        <taxon>Vertebrata</taxon>
        <taxon>Euteleostomi</taxon>
        <taxon>Coelacanthiformes</taxon>
        <taxon>Coelacanthidae</taxon>
        <taxon>Latimeria</taxon>
    </lineage>
</organism>
<evidence type="ECO:0000256" key="1">
    <source>
        <dbReference type="ARBA" id="ARBA00004613"/>
    </source>
</evidence>
<dbReference type="EMBL" id="AFYH01082597">
    <property type="status" value="NOT_ANNOTATED_CDS"/>
    <property type="molecule type" value="Genomic_DNA"/>
</dbReference>
<dbReference type="InterPro" id="IPR036024">
    <property type="entry name" value="Somatomedin_B-like_dom_sf"/>
</dbReference>
<evidence type="ECO:0000256" key="6">
    <source>
        <dbReference type="ARBA" id="ARBA00023180"/>
    </source>
</evidence>
<reference evidence="10" key="3">
    <citation type="submission" date="2025-09" db="UniProtKB">
        <authorList>
            <consortium name="Ensembl"/>
        </authorList>
    </citation>
    <scope>IDENTIFICATION</scope>
</reference>
<evidence type="ECO:0000256" key="3">
    <source>
        <dbReference type="ARBA" id="ARBA00022729"/>
    </source>
</evidence>
<proteinExistence type="predicted"/>
<evidence type="ECO:0000313" key="10">
    <source>
        <dbReference type="Ensembl" id="ENSLACP00000017445.1"/>
    </source>
</evidence>